<dbReference type="Proteomes" id="UP001213000">
    <property type="component" value="Unassembled WGS sequence"/>
</dbReference>
<dbReference type="GO" id="GO:0046872">
    <property type="term" value="F:metal ion binding"/>
    <property type="evidence" value="ECO:0007669"/>
    <property type="project" value="UniProtKB-KW"/>
</dbReference>
<evidence type="ECO:0000256" key="5">
    <source>
        <dbReference type="ARBA" id="ARBA00022801"/>
    </source>
</evidence>
<dbReference type="InterPro" id="IPR024079">
    <property type="entry name" value="MetalloPept_cat_dom_sf"/>
</dbReference>
<proteinExistence type="inferred from homology"/>
<evidence type="ECO:0000313" key="12">
    <source>
        <dbReference type="Proteomes" id="UP001213000"/>
    </source>
</evidence>
<evidence type="ECO:0000259" key="10">
    <source>
        <dbReference type="Pfam" id="PF05572"/>
    </source>
</evidence>
<feature type="domain" description="Peptidase M43 pregnancy-associated plasma-A" evidence="10">
    <location>
        <begin position="185"/>
        <end position="275"/>
    </location>
</feature>
<dbReference type="SUPFAM" id="SSF55486">
    <property type="entry name" value="Metalloproteases ('zincins'), catalytic domain"/>
    <property type="match status" value="1"/>
</dbReference>
<comment type="caution">
    <text evidence="11">The sequence shown here is derived from an EMBL/GenBank/DDBJ whole genome shotgun (WGS) entry which is preliminary data.</text>
</comment>
<comment type="similarity">
    <text evidence="1">Belongs to the peptidase M43B family.</text>
</comment>
<dbReference type="Pfam" id="PF05572">
    <property type="entry name" value="Peptidase_M43"/>
    <property type="match status" value="1"/>
</dbReference>
<keyword evidence="6" id="KW-0862">Zinc</keyword>
<dbReference type="GO" id="GO:0008237">
    <property type="term" value="F:metallopeptidase activity"/>
    <property type="evidence" value="ECO:0007669"/>
    <property type="project" value="UniProtKB-KW"/>
</dbReference>
<accession>A0AAD5VUQ6</accession>
<keyword evidence="3" id="KW-0479">Metal-binding</keyword>
<evidence type="ECO:0000256" key="7">
    <source>
        <dbReference type="ARBA" id="ARBA00023049"/>
    </source>
</evidence>
<sequence length="283" mass="29630">MFKSTFFVVLAATSVLASPFNTTQRTCGTNTSPAFIADAEARFKEKKVDRQSFSIQSASIPVHFHVISEDSTVDGGNVPDSQLSAQIDVMNKAYAAAGITWTLAGTTRTVNSDWFNNVGPDGSEQTDMKAALRVGGADTLNVYTVGFTSGSGAGLLGYSTFPSSYEGAPADDGVVMLYSSVPGGSAAPYNLGQTLTHEAGHWVGLYHTFEGGCSGSGDEVSDTPPEASPAFGCPTGRDTCSGGGADPIHNFMDYTDDACMTEFTAGQISRMQDQIATFRGINV</sequence>
<dbReference type="Gene3D" id="3.40.390.10">
    <property type="entry name" value="Collagenase (Catalytic Domain)"/>
    <property type="match status" value="1"/>
</dbReference>
<gene>
    <name evidence="11" type="ORF">NP233_g7406</name>
</gene>
<protein>
    <recommendedName>
        <fullName evidence="10">Peptidase M43 pregnancy-associated plasma-A domain-containing protein</fullName>
    </recommendedName>
</protein>
<dbReference type="PANTHER" id="PTHR47466">
    <property type="match status" value="1"/>
</dbReference>
<keyword evidence="2" id="KW-0645">Protease</keyword>
<evidence type="ECO:0000256" key="3">
    <source>
        <dbReference type="ARBA" id="ARBA00022723"/>
    </source>
</evidence>
<dbReference type="AlphaFoldDB" id="A0AAD5VUQ6"/>
<organism evidence="11 12">
    <name type="scientific">Leucocoprinus birnbaumii</name>
    <dbReference type="NCBI Taxonomy" id="56174"/>
    <lineage>
        <taxon>Eukaryota</taxon>
        <taxon>Fungi</taxon>
        <taxon>Dikarya</taxon>
        <taxon>Basidiomycota</taxon>
        <taxon>Agaricomycotina</taxon>
        <taxon>Agaricomycetes</taxon>
        <taxon>Agaricomycetidae</taxon>
        <taxon>Agaricales</taxon>
        <taxon>Agaricineae</taxon>
        <taxon>Agaricaceae</taxon>
        <taxon>Leucocoprinus</taxon>
    </lineage>
</organism>
<keyword evidence="8" id="KW-1015">Disulfide bond</keyword>
<evidence type="ECO:0000256" key="9">
    <source>
        <dbReference type="SAM" id="SignalP"/>
    </source>
</evidence>
<name>A0AAD5VUQ6_9AGAR</name>
<reference evidence="11" key="1">
    <citation type="submission" date="2022-07" db="EMBL/GenBank/DDBJ databases">
        <title>Genome Sequence of Leucocoprinus birnbaumii.</title>
        <authorList>
            <person name="Buettner E."/>
        </authorList>
    </citation>
    <scope>NUCLEOTIDE SEQUENCE</scope>
    <source>
        <strain evidence="11">VT141</strain>
    </source>
</reference>
<evidence type="ECO:0000256" key="8">
    <source>
        <dbReference type="ARBA" id="ARBA00023157"/>
    </source>
</evidence>
<dbReference type="InterPro" id="IPR008754">
    <property type="entry name" value="Peptidase_M43"/>
</dbReference>
<evidence type="ECO:0000256" key="6">
    <source>
        <dbReference type="ARBA" id="ARBA00022833"/>
    </source>
</evidence>
<dbReference type="GO" id="GO:0006508">
    <property type="term" value="P:proteolysis"/>
    <property type="evidence" value="ECO:0007669"/>
    <property type="project" value="UniProtKB-KW"/>
</dbReference>
<dbReference type="EMBL" id="JANIEX010000538">
    <property type="protein sequence ID" value="KAJ3565805.1"/>
    <property type="molecule type" value="Genomic_DNA"/>
</dbReference>
<dbReference type="CDD" id="cd04275">
    <property type="entry name" value="ZnMc_pappalysin_like"/>
    <property type="match status" value="1"/>
</dbReference>
<evidence type="ECO:0000313" key="11">
    <source>
        <dbReference type="EMBL" id="KAJ3565805.1"/>
    </source>
</evidence>
<evidence type="ECO:0000256" key="1">
    <source>
        <dbReference type="ARBA" id="ARBA00008721"/>
    </source>
</evidence>
<feature type="signal peptide" evidence="9">
    <location>
        <begin position="1"/>
        <end position="17"/>
    </location>
</feature>
<keyword evidence="4 9" id="KW-0732">Signal</keyword>
<feature type="chain" id="PRO_5042119192" description="Peptidase M43 pregnancy-associated plasma-A domain-containing protein" evidence="9">
    <location>
        <begin position="18"/>
        <end position="283"/>
    </location>
</feature>
<dbReference type="PANTHER" id="PTHR47466:SF1">
    <property type="entry name" value="METALLOPROTEASE MEP1 (AFU_ORTHOLOGUE AFUA_1G07730)-RELATED"/>
    <property type="match status" value="1"/>
</dbReference>
<keyword evidence="12" id="KW-1185">Reference proteome</keyword>
<evidence type="ECO:0000256" key="2">
    <source>
        <dbReference type="ARBA" id="ARBA00022670"/>
    </source>
</evidence>
<evidence type="ECO:0000256" key="4">
    <source>
        <dbReference type="ARBA" id="ARBA00022729"/>
    </source>
</evidence>
<keyword evidence="7" id="KW-0482">Metalloprotease</keyword>
<keyword evidence="5" id="KW-0378">Hydrolase</keyword>